<dbReference type="AlphaFoldDB" id="A0A2P2QFX0"/>
<evidence type="ECO:0000256" key="1">
    <source>
        <dbReference type="SAM" id="Phobius"/>
    </source>
</evidence>
<organism evidence="2">
    <name type="scientific">Rhizophora mucronata</name>
    <name type="common">Asiatic mangrove</name>
    <dbReference type="NCBI Taxonomy" id="61149"/>
    <lineage>
        <taxon>Eukaryota</taxon>
        <taxon>Viridiplantae</taxon>
        <taxon>Streptophyta</taxon>
        <taxon>Embryophyta</taxon>
        <taxon>Tracheophyta</taxon>
        <taxon>Spermatophyta</taxon>
        <taxon>Magnoliopsida</taxon>
        <taxon>eudicotyledons</taxon>
        <taxon>Gunneridae</taxon>
        <taxon>Pentapetalae</taxon>
        <taxon>rosids</taxon>
        <taxon>fabids</taxon>
        <taxon>Malpighiales</taxon>
        <taxon>Rhizophoraceae</taxon>
        <taxon>Rhizophora</taxon>
    </lineage>
</organism>
<keyword evidence="1" id="KW-0812">Transmembrane</keyword>
<keyword evidence="1" id="KW-0472">Membrane</keyword>
<feature type="transmembrane region" description="Helical" evidence="1">
    <location>
        <begin position="6"/>
        <end position="28"/>
    </location>
</feature>
<dbReference type="EMBL" id="GGEC01085405">
    <property type="protein sequence ID" value="MBX65889.1"/>
    <property type="molecule type" value="Transcribed_RNA"/>
</dbReference>
<keyword evidence="1" id="KW-1133">Transmembrane helix</keyword>
<protein>
    <submittedName>
        <fullName evidence="2">Uncharacterized protein</fullName>
    </submittedName>
</protein>
<reference evidence="2" key="1">
    <citation type="submission" date="2018-02" db="EMBL/GenBank/DDBJ databases">
        <title>Rhizophora mucronata_Transcriptome.</title>
        <authorList>
            <person name="Meera S.P."/>
            <person name="Sreeshan A."/>
            <person name="Augustine A."/>
        </authorList>
    </citation>
    <scope>NUCLEOTIDE SEQUENCE</scope>
    <source>
        <tissue evidence="2">Leaf</tissue>
    </source>
</reference>
<proteinExistence type="predicted"/>
<evidence type="ECO:0000313" key="2">
    <source>
        <dbReference type="EMBL" id="MBX65889.1"/>
    </source>
</evidence>
<sequence>MLISLFVLWIFGWSFFLAAFIEVGLSYFKYSPLNQKGNHHIFV</sequence>
<accession>A0A2P2QFX0</accession>
<name>A0A2P2QFX0_RHIMU</name>